<dbReference type="Proteomes" id="UP001597183">
    <property type="component" value="Unassembled WGS sequence"/>
</dbReference>
<name>A0ABW4A7X1_9ACTN</name>
<protein>
    <recommendedName>
        <fullName evidence="3">WD40 repeat domain-containing protein</fullName>
    </recommendedName>
</protein>
<proteinExistence type="predicted"/>
<dbReference type="EMBL" id="JBHTMK010000018">
    <property type="protein sequence ID" value="MFD1366638.1"/>
    <property type="molecule type" value="Genomic_DNA"/>
</dbReference>
<sequence length="329" mass="35329">MPVARLVATLPAPLDPSTADEPEVRRLAGRTLLVQRGNAEVAVGDRRFPAPWPRRWGSVAVAPDGDVVVFAGTHALRAVDSAGAVRWELRHGCWSDAMCDVVHTSFEEYADDPDHRYPSHGSAAFSPDGRLVWAHVRTDDHEDEPEEWLVLDASDGTVLARVPTGTVASASYHCPHPDPALMGLTIAEGEEDSPVLWGHWDGEELTVRHLPESILLDVSPSGERFLTADLDMRGINLHLTADDTQLGLLRTGEVVWGFQGAFPWESAAVVGIDEGEHWLIDLATMTADGPITYPVAPAGAALSAGPALPAGPGVWATASRDAVHLWELG</sequence>
<dbReference type="InterPro" id="IPR011047">
    <property type="entry name" value="Quinoprotein_ADH-like_sf"/>
</dbReference>
<dbReference type="InterPro" id="IPR015943">
    <property type="entry name" value="WD40/YVTN_repeat-like_dom_sf"/>
</dbReference>
<dbReference type="Gene3D" id="2.130.10.10">
    <property type="entry name" value="YVTN repeat-like/Quinoprotein amine dehydrogenase"/>
    <property type="match status" value="1"/>
</dbReference>
<reference evidence="2" key="1">
    <citation type="journal article" date="2019" name="Int. J. Syst. Evol. Microbiol.">
        <title>The Global Catalogue of Microorganisms (GCM) 10K type strain sequencing project: providing services to taxonomists for standard genome sequencing and annotation.</title>
        <authorList>
            <consortium name="The Broad Institute Genomics Platform"/>
            <consortium name="The Broad Institute Genome Sequencing Center for Infectious Disease"/>
            <person name="Wu L."/>
            <person name="Ma J."/>
        </authorList>
    </citation>
    <scope>NUCLEOTIDE SEQUENCE [LARGE SCALE GENOMIC DNA]</scope>
    <source>
        <strain evidence="2">CCM 7526</strain>
    </source>
</reference>
<organism evidence="1 2">
    <name type="scientific">Actinoplanes sichuanensis</name>
    <dbReference type="NCBI Taxonomy" id="512349"/>
    <lineage>
        <taxon>Bacteria</taxon>
        <taxon>Bacillati</taxon>
        <taxon>Actinomycetota</taxon>
        <taxon>Actinomycetes</taxon>
        <taxon>Micromonosporales</taxon>
        <taxon>Micromonosporaceae</taxon>
        <taxon>Actinoplanes</taxon>
    </lineage>
</organism>
<gene>
    <name evidence="1" type="ORF">ACFQ5G_14895</name>
</gene>
<accession>A0ABW4A7X1</accession>
<evidence type="ECO:0000313" key="2">
    <source>
        <dbReference type="Proteomes" id="UP001597183"/>
    </source>
</evidence>
<dbReference type="SUPFAM" id="SSF50998">
    <property type="entry name" value="Quinoprotein alcohol dehydrogenase-like"/>
    <property type="match status" value="1"/>
</dbReference>
<evidence type="ECO:0000313" key="1">
    <source>
        <dbReference type="EMBL" id="MFD1366638.1"/>
    </source>
</evidence>
<evidence type="ECO:0008006" key="3">
    <source>
        <dbReference type="Google" id="ProtNLM"/>
    </source>
</evidence>
<keyword evidence="2" id="KW-1185">Reference proteome</keyword>
<comment type="caution">
    <text evidence="1">The sequence shown here is derived from an EMBL/GenBank/DDBJ whole genome shotgun (WGS) entry which is preliminary data.</text>
</comment>
<dbReference type="RefSeq" id="WP_317793395.1">
    <property type="nucleotide sequence ID" value="NZ_AP028461.1"/>
</dbReference>